<reference evidence="1 2" key="1">
    <citation type="submission" date="2020-07" db="EMBL/GenBank/DDBJ databases">
        <title>Genomic Encyclopedia of Type Strains, Phase IV (KMG-V): Genome sequencing to study the core and pangenomes of soil and plant-associated prokaryotes.</title>
        <authorList>
            <person name="Whitman W."/>
        </authorList>
    </citation>
    <scope>NUCLEOTIDE SEQUENCE [LARGE SCALE GENOMIC DNA]</scope>
    <source>
        <strain evidence="1 2">AN3</strain>
    </source>
</reference>
<dbReference type="AlphaFoldDB" id="A0A839EN17"/>
<gene>
    <name evidence="1" type="ORF">FHW16_001549</name>
</gene>
<proteinExistence type="predicted"/>
<accession>A0A839EN17</accession>
<dbReference type="EMBL" id="JACGXN010000001">
    <property type="protein sequence ID" value="MBA8877867.1"/>
    <property type="molecule type" value="Genomic_DNA"/>
</dbReference>
<dbReference type="RefSeq" id="WP_182548467.1">
    <property type="nucleotide sequence ID" value="NZ_JACGXN010000001.1"/>
</dbReference>
<evidence type="ECO:0000313" key="2">
    <source>
        <dbReference type="Proteomes" id="UP000549052"/>
    </source>
</evidence>
<sequence>MHTQQKPAKASSQTAALSFEDIGAKLELLQTLPNTARLTTPQASEFLIAHGVPIAPMTLAIWRCVKSDGPRYIKIGRRILYPVADLRAYAGIAA</sequence>
<evidence type="ECO:0000313" key="1">
    <source>
        <dbReference type="EMBL" id="MBA8877867.1"/>
    </source>
</evidence>
<name>A0A839EN17_9HYPH</name>
<protein>
    <recommendedName>
        <fullName evidence="3">DNA-binding protein</fullName>
    </recommendedName>
</protein>
<organism evidence="1 2">
    <name type="scientific">Phyllobacterium myrsinacearum</name>
    <dbReference type="NCBI Taxonomy" id="28101"/>
    <lineage>
        <taxon>Bacteria</taxon>
        <taxon>Pseudomonadati</taxon>
        <taxon>Pseudomonadota</taxon>
        <taxon>Alphaproteobacteria</taxon>
        <taxon>Hyphomicrobiales</taxon>
        <taxon>Phyllobacteriaceae</taxon>
        <taxon>Phyllobacterium</taxon>
    </lineage>
</organism>
<comment type="caution">
    <text evidence="1">The sequence shown here is derived from an EMBL/GenBank/DDBJ whole genome shotgun (WGS) entry which is preliminary data.</text>
</comment>
<keyword evidence="2" id="KW-1185">Reference proteome</keyword>
<evidence type="ECO:0008006" key="3">
    <source>
        <dbReference type="Google" id="ProtNLM"/>
    </source>
</evidence>
<dbReference type="Proteomes" id="UP000549052">
    <property type="component" value="Unassembled WGS sequence"/>
</dbReference>